<evidence type="ECO:0000313" key="1">
    <source>
        <dbReference type="EMBL" id="EHS64638.1"/>
    </source>
</evidence>
<dbReference type="InParanoid" id="H6QQ26"/>
<proteinExistence type="predicted"/>
<dbReference type="KEGG" id="pgr:PGTG_20989"/>
<evidence type="ECO:0000313" key="2">
    <source>
        <dbReference type="Proteomes" id="UP000008783"/>
    </source>
</evidence>
<dbReference type="Proteomes" id="UP000008783">
    <property type="component" value="Unassembled WGS sequence"/>
</dbReference>
<dbReference type="VEuPathDB" id="FungiDB:PGTG_20989"/>
<dbReference type="RefSeq" id="XP_003890344.1">
    <property type="nucleotide sequence ID" value="XM_003890295.1"/>
</dbReference>
<name>H6QQ26_PUCGT</name>
<accession>H6QQ26</accession>
<keyword evidence="2" id="KW-1185">Reference proteome</keyword>
<organism evidence="1 2">
    <name type="scientific">Puccinia graminis f. sp. tritici (strain CRL 75-36-700-3 / race SCCL)</name>
    <name type="common">Black stem rust fungus</name>
    <dbReference type="NCBI Taxonomy" id="418459"/>
    <lineage>
        <taxon>Eukaryota</taxon>
        <taxon>Fungi</taxon>
        <taxon>Dikarya</taxon>
        <taxon>Basidiomycota</taxon>
        <taxon>Pucciniomycotina</taxon>
        <taxon>Pucciniomycetes</taxon>
        <taxon>Pucciniales</taxon>
        <taxon>Pucciniaceae</taxon>
        <taxon>Puccinia</taxon>
    </lineage>
</organism>
<dbReference type="EMBL" id="DS178269">
    <property type="protein sequence ID" value="EHS64638.1"/>
    <property type="molecule type" value="Genomic_DNA"/>
</dbReference>
<reference evidence="2" key="1">
    <citation type="journal article" date="2011" name="Proc. Natl. Acad. Sci. U.S.A.">
        <title>Obligate biotrophy features unraveled by the genomic analysis of rust fungi.</title>
        <authorList>
            <person name="Duplessis S."/>
            <person name="Cuomo C.A."/>
            <person name="Lin Y.-C."/>
            <person name="Aerts A."/>
            <person name="Tisserant E."/>
            <person name="Veneault-Fourrey C."/>
            <person name="Joly D.L."/>
            <person name="Hacquard S."/>
            <person name="Amselem J."/>
            <person name="Cantarel B.L."/>
            <person name="Chiu R."/>
            <person name="Coutinho P.M."/>
            <person name="Feau N."/>
            <person name="Field M."/>
            <person name="Frey P."/>
            <person name="Gelhaye E."/>
            <person name="Goldberg J."/>
            <person name="Grabherr M.G."/>
            <person name="Kodira C.D."/>
            <person name="Kohler A."/>
            <person name="Kuees U."/>
            <person name="Lindquist E.A."/>
            <person name="Lucas S.M."/>
            <person name="Mago R."/>
            <person name="Mauceli E."/>
            <person name="Morin E."/>
            <person name="Murat C."/>
            <person name="Pangilinan J.L."/>
            <person name="Park R."/>
            <person name="Pearson M."/>
            <person name="Quesneville H."/>
            <person name="Rouhier N."/>
            <person name="Sakthikumar S."/>
            <person name="Salamov A.A."/>
            <person name="Schmutz J."/>
            <person name="Selles B."/>
            <person name="Shapiro H."/>
            <person name="Tanguay P."/>
            <person name="Tuskan G.A."/>
            <person name="Henrissat B."/>
            <person name="Van de Peer Y."/>
            <person name="Rouze P."/>
            <person name="Ellis J.G."/>
            <person name="Dodds P.N."/>
            <person name="Schein J.E."/>
            <person name="Zhong S."/>
            <person name="Hamelin R.C."/>
            <person name="Grigoriev I.V."/>
            <person name="Szabo L.J."/>
            <person name="Martin F."/>
        </authorList>
    </citation>
    <scope>NUCLEOTIDE SEQUENCE [LARGE SCALE GENOMIC DNA]</scope>
    <source>
        <strain evidence="2">CRL 75-36-700-3 / race SCCL</strain>
    </source>
</reference>
<sequence length="77" mass="8422">MELLQAGFVIEQGKPMCSVNQGLATGESLGSMETNQWQHINSKQSNSKWSLVTNSRSFHSTTDLSNGGNSPKFYSVI</sequence>
<dbReference type="AlphaFoldDB" id="H6QQ26"/>
<dbReference type="GeneID" id="13542727"/>
<gene>
    <name evidence="1" type="ORF">PGTG_20989</name>
</gene>
<dbReference type="HOGENOM" id="CLU_2639279_0_0_1"/>
<protein>
    <submittedName>
        <fullName evidence="1">Uncharacterized protein</fullName>
    </submittedName>
</protein>